<feature type="signal peptide" evidence="1">
    <location>
        <begin position="1"/>
        <end position="17"/>
    </location>
</feature>
<evidence type="ECO:0000313" key="2">
    <source>
        <dbReference type="EMBL" id="AEO35467.1"/>
    </source>
</evidence>
<evidence type="ECO:0008006" key="3">
    <source>
        <dbReference type="Google" id="ProtNLM"/>
    </source>
</evidence>
<dbReference type="AlphaFoldDB" id="G3MPP9"/>
<protein>
    <recommendedName>
        <fullName evidence="3">Single domain-containing protein</fullName>
    </recommendedName>
</protein>
<proteinExistence type="evidence at transcript level"/>
<name>G3MPP9_AMBMU</name>
<sequence length="141" mass="15776">MKAFFLILLAGVYASHGVVPYDKYRDESLHYQDGHCWFRGHSFKLGVPKAMENPCERWNCTKGFYNLPVLEVEGCAATNPRDYYTPGLRQDPKRTAPPGWCSGKTPDYCAGVPGFEPDHGGCVSMEAKRRGVRVLCDVSAR</sequence>
<evidence type="ECO:0000256" key="1">
    <source>
        <dbReference type="SAM" id="SignalP"/>
    </source>
</evidence>
<feature type="chain" id="PRO_5003447733" description="Single domain-containing protein" evidence="1">
    <location>
        <begin position="18"/>
        <end position="141"/>
    </location>
</feature>
<dbReference type="EMBL" id="JO843850">
    <property type="protein sequence ID" value="AEO35467.1"/>
    <property type="molecule type" value="mRNA"/>
</dbReference>
<keyword evidence="1" id="KW-0732">Signal</keyword>
<organism evidence="2">
    <name type="scientific">Amblyomma maculatum</name>
    <name type="common">Gulf Coast tick</name>
    <dbReference type="NCBI Taxonomy" id="34609"/>
    <lineage>
        <taxon>Eukaryota</taxon>
        <taxon>Metazoa</taxon>
        <taxon>Ecdysozoa</taxon>
        <taxon>Arthropoda</taxon>
        <taxon>Chelicerata</taxon>
        <taxon>Arachnida</taxon>
        <taxon>Acari</taxon>
        <taxon>Parasitiformes</taxon>
        <taxon>Ixodida</taxon>
        <taxon>Ixodoidea</taxon>
        <taxon>Ixodidae</taxon>
        <taxon>Amblyomminae</taxon>
        <taxon>Amblyomma</taxon>
    </lineage>
</organism>
<accession>G3MPP9</accession>
<reference evidence="2" key="1">
    <citation type="journal article" date="2011" name="PLoS ONE">
        <title>A deep insight into the sialotranscriptome of the gulf coast tick, Amblyomma maculatum.</title>
        <authorList>
            <person name="Karim S."/>
            <person name="Singh P."/>
            <person name="Ribeiro J.M."/>
        </authorList>
    </citation>
    <scope>NUCLEOTIDE SEQUENCE</scope>
    <source>
        <tissue evidence="2">Salivary gland</tissue>
    </source>
</reference>